<dbReference type="InterPro" id="IPR050271">
    <property type="entry name" value="UDP-glycosyltransferase"/>
</dbReference>
<comment type="similarity">
    <text evidence="1 6">Belongs to the UDP-glycosyltransferase family.</text>
</comment>
<dbReference type="InterPro" id="IPR014049">
    <property type="entry name" value="Glutathione_synthase_N_euk"/>
</dbReference>
<dbReference type="Gene3D" id="3.30.1490.50">
    <property type="match status" value="1"/>
</dbReference>
<dbReference type="Gene3D" id="3.30.470.20">
    <property type="entry name" value="ATP-grasp fold, B domain"/>
    <property type="match status" value="1"/>
</dbReference>
<dbReference type="Gene3D" id="3.30.1490.80">
    <property type="match status" value="1"/>
</dbReference>
<evidence type="ECO:0000256" key="3">
    <source>
        <dbReference type="ARBA" id="ARBA00022676"/>
    </source>
</evidence>
<comment type="catalytic activity">
    <reaction evidence="5">
        <text>glucuronate acceptor + UDP-alpha-D-glucuronate = acceptor beta-D-glucuronoside + UDP + H(+)</text>
        <dbReference type="Rhea" id="RHEA:21032"/>
        <dbReference type="ChEBI" id="CHEBI:15378"/>
        <dbReference type="ChEBI" id="CHEBI:58052"/>
        <dbReference type="ChEBI" id="CHEBI:58223"/>
        <dbReference type="ChEBI" id="CHEBI:132367"/>
        <dbReference type="ChEBI" id="CHEBI:132368"/>
        <dbReference type="EC" id="2.4.1.17"/>
    </reaction>
</comment>
<evidence type="ECO:0000256" key="2">
    <source>
        <dbReference type="ARBA" id="ARBA00012544"/>
    </source>
</evidence>
<organism evidence="8 9">
    <name type="scientific">Globodera rostochiensis</name>
    <name type="common">Golden nematode worm</name>
    <name type="synonym">Heterodera rostochiensis</name>
    <dbReference type="NCBI Taxonomy" id="31243"/>
    <lineage>
        <taxon>Eukaryota</taxon>
        <taxon>Metazoa</taxon>
        <taxon>Ecdysozoa</taxon>
        <taxon>Nematoda</taxon>
        <taxon>Chromadorea</taxon>
        <taxon>Rhabditida</taxon>
        <taxon>Tylenchina</taxon>
        <taxon>Tylenchomorpha</taxon>
        <taxon>Tylenchoidea</taxon>
        <taxon>Heteroderidae</taxon>
        <taxon>Heteroderinae</taxon>
        <taxon>Globodera</taxon>
    </lineage>
</organism>
<dbReference type="EC" id="2.4.1.17" evidence="2"/>
<feature type="transmembrane region" description="Helical" evidence="7">
    <location>
        <begin position="448"/>
        <end position="473"/>
    </location>
</feature>
<evidence type="ECO:0000256" key="7">
    <source>
        <dbReference type="SAM" id="Phobius"/>
    </source>
</evidence>
<keyword evidence="7" id="KW-0812">Transmembrane</keyword>
<protein>
    <recommendedName>
        <fullName evidence="2">glucuronosyltransferase</fullName>
        <ecNumber evidence="2">2.4.1.17</ecNumber>
    </recommendedName>
</protein>
<keyword evidence="4 6" id="KW-0808">Transferase</keyword>
<dbReference type="GO" id="GO:0004363">
    <property type="term" value="F:glutathione synthase activity"/>
    <property type="evidence" value="ECO:0007669"/>
    <property type="project" value="InterPro"/>
</dbReference>
<dbReference type="Gene3D" id="3.40.50.2000">
    <property type="entry name" value="Glycogen Phosphorylase B"/>
    <property type="match status" value="1"/>
</dbReference>
<evidence type="ECO:0000256" key="1">
    <source>
        <dbReference type="ARBA" id="ARBA00009995"/>
    </source>
</evidence>
<reference evidence="9" key="1">
    <citation type="submission" date="2022-11" db="UniProtKB">
        <authorList>
            <consortium name="WormBaseParasite"/>
        </authorList>
    </citation>
    <scope>IDENTIFICATION</scope>
</reference>
<dbReference type="WBParaSite" id="Gr19_v10_g12957.t2">
    <property type="protein sequence ID" value="Gr19_v10_g12957.t2"/>
    <property type="gene ID" value="Gr19_v10_g12957"/>
</dbReference>
<evidence type="ECO:0000313" key="8">
    <source>
        <dbReference type="Proteomes" id="UP000887572"/>
    </source>
</evidence>
<dbReference type="CDD" id="cd03784">
    <property type="entry name" value="GT1_Gtf-like"/>
    <property type="match status" value="1"/>
</dbReference>
<keyword evidence="3 6" id="KW-0328">Glycosyltransferase</keyword>
<evidence type="ECO:0000256" key="6">
    <source>
        <dbReference type="RuleBase" id="RU003718"/>
    </source>
</evidence>
<dbReference type="InterPro" id="IPR005615">
    <property type="entry name" value="Glutathione_synthase"/>
</dbReference>
<dbReference type="AlphaFoldDB" id="A0A914H045"/>
<name>A0A914H045_GLORO</name>
<dbReference type="Pfam" id="PF00201">
    <property type="entry name" value="UDPGT"/>
    <property type="match status" value="2"/>
</dbReference>
<evidence type="ECO:0000256" key="5">
    <source>
        <dbReference type="ARBA" id="ARBA00047475"/>
    </source>
</evidence>
<dbReference type="Pfam" id="PF03917">
    <property type="entry name" value="GSH_synth_ATP"/>
    <property type="match status" value="1"/>
</dbReference>
<dbReference type="GO" id="GO:0015020">
    <property type="term" value="F:glucuronosyltransferase activity"/>
    <property type="evidence" value="ECO:0007669"/>
    <property type="project" value="UniProtKB-EC"/>
</dbReference>
<keyword evidence="7" id="KW-1133">Transmembrane helix</keyword>
<dbReference type="PANTHER" id="PTHR48043">
    <property type="entry name" value="EG:EG0003.4 PROTEIN-RELATED"/>
    <property type="match status" value="1"/>
</dbReference>
<dbReference type="FunFam" id="3.40.50.2000:FF:000021">
    <property type="entry name" value="UDP-glucuronosyltransferase"/>
    <property type="match status" value="1"/>
</dbReference>
<sequence length="595" mass="67555">MQFMGTIADTLTEAGHEVHFMRLIPNNFTISWPKEVHKAQKIYDFRQMFAENSINVQHLSLLKDPFDGNSFATFLWQSNVWISFMNFAANLCQELTWNDELIRRLEAEQFDVAIAEMYDFCPFAMFHRIGAKTKLAAIAAPLYQVTAKHFGIPAFASYAKPASSTCCLHECLRTYSSRNHIEEPIVRHAFGNDFPKMKEIARNISLIFVNSNQFFEFPRPISNKVINVGGMIEMAQKQLDPKVSRLLDKAKTGAVFVSFGSYTDTQKMPNQMKMALLHTFAQFSDYEFIWKLELSERDAKFFAKHKNVHPVTWTDQKTILLHPKTRAFVSHCGLNSLTESVRAGVPILAIPLFGDQKYNAILAEHKGVGIKLDVKALQTVGAEELFFASLGKVLNDPSYRSNAQMVKRKFELMPFGPKETLIRWVEFAAEFAELNELNLPWEDELGTLAYYSVDVLLFSAVVVGVFVCILPLTETRKKKFYQKKPNRECGGNNFYDEKLADKLRDLPQNERASYILMQKLYPTTFKNYFLRPFNEPKLSTVVGEMGIYGTLIGNKLDGSVQHNVQSGHLLRTKLAGVNEGGISVGTGVGDSPYLF</sequence>
<dbReference type="InterPro" id="IPR014709">
    <property type="entry name" value="Glutathione_synthase_C_euk"/>
</dbReference>
<evidence type="ECO:0000313" key="9">
    <source>
        <dbReference type="WBParaSite" id="Gr19_v10_g12957.t2"/>
    </source>
</evidence>
<dbReference type="InterPro" id="IPR035595">
    <property type="entry name" value="UDP_glycos_trans_CS"/>
</dbReference>
<dbReference type="Proteomes" id="UP000887572">
    <property type="component" value="Unplaced"/>
</dbReference>
<evidence type="ECO:0000256" key="4">
    <source>
        <dbReference type="ARBA" id="ARBA00022679"/>
    </source>
</evidence>
<dbReference type="PANTHER" id="PTHR48043:SF145">
    <property type="entry name" value="FI06409P-RELATED"/>
    <property type="match status" value="1"/>
</dbReference>
<proteinExistence type="inferred from homology"/>
<dbReference type="SUPFAM" id="SSF56059">
    <property type="entry name" value="Glutathione synthetase ATP-binding domain-like"/>
    <property type="match status" value="1"/>
</dbReference>
<dbReference type="InterPro" id="IPR002213">
    <property type="entry name" value="UDP_glucos_trans"/>
</dbReference>
<keyword evidence="8" id="KW-1185">Reference proteome</keyword>
<dbReference type="GO" id="GO:0005524">
    <property type="term" value="F:ATP binding"/>
    <property type="evidence" value="ECO:0007669"/>
    <property type="project" value="InterPro"/>
</dbReference>
<dbReference type="PROSITE" id="PS00375">
    <property type="entry name" value="UDPGT"/>
    <property type="match status" value="1"/>
</dbReference>
<dbReference type="SUPFAM" id="SSF53756">
    <property type="entry name" value="UDP-Glycosyltransferase/glycogen phosphorylase"/>
    <property type="match status" value="1"/>
</dbReference>
<keyword evidence="7" id="KW-0472">Membrane</keyword>
<accession>A0A914H045</accession>